<proteinExistence type="predicted"/>
<dbReference type="Gene3D" id="3.10.50.40">
    <property type="match status" value="1"/>
</dbReference>
<accession>A0A7C3SPV7</accession>
<evidence type="ECO:0000313" key="1">
    <source>
        <dbReference type="EMBL" id="HGB31436.1"/>
    </source>
</evidence>
<dbReference type="AlphaFoldDB" id="A0A7C3SPV7"/>
<dbReference type="InterPro" id="IPR046357">
    <property type="entry name" value="PPIase_dom_sf"/>
</dbReference>
<sequence length="244" mass="28434">MERVNISSEVEAIFTFKWKSEFGLHEENYFCKINVWRDLDLLPEKLKEQLMGRENGETFSVFFKGGELFPYSDENIIEVESKQFNPPKPFKLLKPRLGRFYPLGFFQGLAGVFSVNCSPARIIGIDNEKSKLTIDTNIPIAKYDVNLTIFIKKIVKELSEIGGECKNWCLLPLETGPGMQVRFDGIVTDFEFDNSERFKREDETEDSIFYKEPRITTHIDSQCNENLIELYNRILPREVKCLIF</sequence>
<protein>
    <submittedName>
        <fullName evidence="1">Uncharacterized protein</fullName>
    </submittedName>
</protein>
<dbReference type="GO" id="GO:0003755">
    <property type="term" value="F:peptidyl-prolyl cis-trans isomerase activity"/>
    <property type="evidence" value="ECO:0007669"/>
    <property type="project" value="InterPro"/>
</dbReference>
<gene>
    <name evidence="1" type="ORF">ENV35_06140</name>
</gene>
<dbReference type="EMBL" id="DTGA01000154">
    <property type="protein sequence ID" value="HGB31436.1"/>
    <property type="molecule type" value="Genomic_DNA"/>
</dbReference>
<comment type="caution">
    <text evidence="1">The sequence shown here is derived from an EMBL/GenBank/DDBJ whole genome shotgun (WGS) entry which is preliminary data.</text>
</comment>
<organism evidence="1">
    <name type="scientific">Dictyoglomus turgidum</name>
    <dbReference type="NCBI Taxonomy" id="513050"/>
    <lineage>
        <taxon>Bacteria</taxon>
        <taxon>Pseudomonadati</taxon>
        <taxon>Dictyoglomota</taxon>
        <taxon>Dictyoglomia</taxon>
        <taxon>Dictyoglomales</taxon>
        <taxon>Dictyoglomaceae</taxon>
        <taxon>Dictyoglomus</taxon>
    </lineage>
</organism>
<reference evidence="1" key="1">
    <citation type="journal article" date="2020" name="mSystems">
        <title>Genome- and Community-Level Interaction Insights into Carbon Utilization and Element Cycling Functions of Hydrothermarchaeota in Hydrothermal Sediment.</title>
        <authorList>
            <person name="Zhou Z."/>
            <person name="Liu Y."/>
            <person name="Xu W."/>
            <person name="Pan J."/>
            <person name="Luo Z.H."/>
            <person name="Li M."/>
        </authorList>
    </citation>
    <scope>NUCLEOTIDE SEQUENCE [LARGE SCALE GENOMIC DNA]</scope>
    <source>
        <strain evidence="1">SpSt-751</strain>
    </source>
</reference>
<name>A0A7C3SPV7_9BACT</name>